<dbReference type="InterPro" id="IPR035992">
    <property type="entry name" value="Ricin_B-like_lectins"/>
</dbReference>
<keyword evidence="4" id="KW-1185">Reference proteome</keyword>
<gene>
    <name evidence="3" type="ORF">FED44_12710</name>
</gene>
<organism evidence="3 4">
    <name type="scientific">Microbispora triticiradicis</name>
    <dbReference type="NCBI Taxonomy" id="2200763"/>
    <lineage>
        <taxon>Bacteria</taxon>
        <taxon>Bacillati</taxon>
        <taxon>Actinomycetota</taxon>
        <taxon>Actinomycetes</taxon>
        <taxon>Streptosporangiales</taxon>
        <taxon>Streptosporangiaceae</taxon>
        <taxon>Microbispora</taxon>
    </lineage>
</organism>
<evidence type="ECO:0000313" key="3">
    <source>
        <dbReference type="EMBL" id="TLP60737.1"/>
    </source>
</evidence>
<dbReference type="InterPro" id="IPR000772">
    <property type="entry name" value="Ricin_B_lectin"/>
</dbReference>
<protein>
    <recommendedName>
        <fullName evidence="2">Ricin B lectin domain-containing protein</fullName>
    </recommendedName>
</protein>
<keyword evidence="1" id="KW-0732">Signal</keyword>
<dbReference type="CDD" id="cd00161">
    <property type="entry name" value="beta-trefoil_Ricin-like"/>
    <property type="match status" value="1"/>
</dbReference>
<feature type="domain" description="Ricin B lectin" evidence="2">
    <location>
        <begin position="31"/>
        <end position="173"/>
    </location>
</feature>
<dbReference type="Gene3D" id="2.80.10.50">
    <property type="match status" value="3"/>
</dbReference>
<comment type="caution">
    <text evidence="3">The sequence shown here is derived from an EMBL/GenBank/DDBJ whole genome shotgun (WGS) entry which is preliminary data.</text>
</comment>
<evidence type="ECO:0000313" key="4">
    <source>
        <dbReference type="Proteomes" id="UP000309033"/>
    </source>
</evidence>
<dbReference type="SUPFAM" id="SSF50370">
    <property type="entry name" value="Ricin B-like lectins"/>
    <property type="match status" value="1"/>
</dbReference>
<reference evidence="3" key="1">
    <citation type="submission" date="2019-05" db="EMBL/GenBank/DDBJ databases">
        <title>Isolation, diversity and antifungal activity of Actinobacteria from wheat.</title>
        <authorList>
            <person name="Yu B."/>
        </authorList>
    </citation>
    <scope>NUCLEOTIDE SEQUENCE [LARGE SCALE GENOMIC DNA]</scope>
    <source>
        <strain evidence="3">NEAU-HEGS1-5</strain>
    </source>
</reference>
<accession>A0A5R8Z6K2</accession>
<dbReference type="EMBL" id="VANP01000004">
    <property type="protein sequence ID" value="TLP60737.1"/>
    <property type="molecule type" value="Genomic_DNA"/>
</dbReference>
<feature type="signal peptide" evidence="1">
    <location>
        <begin position="1"/>
        <end position="21"/>
    </location>
</feature>
<evidence type="ECO:0000259" key="2">
    <source>
        <dbReference type="SMART" id="SM00458"/>
    </source>
</evidence>
<dbReference type="Proteomes" id="UP000309033">
    <property type="component" value="Unassembled WGS sequence"/>
</dbReference>
<dbReference type="Pfam" id="PF00652">
    <property type="entry name" value="Ricin_B_lectin"/>
    <property type="match status" value="1"/>
</dbReference>
<dbReference type="AlphaFoldDB" id="A0A5R8Z6K2"/>
<dbReference type="PROSITE" id="PS50231">
    <property type="entry name" value="RICIN_B_LECTIN"/>
    <property type="match status" value="1"/>
</dbReference>
<dbReference type="OrthoDB" id="9806701at2"/>
<dbReference type="SMART" id="SM00458">
    <property type="entry name" value="RICIN"/>
    <property type="match status" value="1"/>
</dbReference>
<proteinExistence type="predicted"/>
<name>A0A5R8Z6K2_9ACTN</name>
<evidence type="ECO:0000256" key="1">
    <source>
        <dbReference type="SAM" id="SignalP"/>
    </source>
</evidence>
<feature type="chain" id="PRO_5024316240" description="Ricin B lectin domain-containing protein" evidence="1">
    <location>
        <begin position="22"/>
        <end position="176"/>
    </location>
</feature>
<sequence>MRTFATTTTLLISAITGFTGAAAPASAGAAADQIVKIRPLHAIGKCLDIQAGSTANSANLIQYDCTGATNQRFRLVRVSGDEFEIRPTHVDGKCLDIQGGSEAPGARVIQYDCSGAPNQRFELTNGGSSLNNIHPRHVFNMCLDVPSASTANSVNIIQFSCKGGARNQLFEFLPTL</sequence>